<name>A0A2P2NF02_RHIMU</name>
<sequence length="40" mass="4735">MQEKPANKSKKKQRANKKKVFFGFLFQIHDVLMTIIAKNK</sequence>
<proteinExistence type="predicted"/>
<reference evidence="2" key="1">
    <citation type="submission" date="2018-02" db="EMBL/GenBank/DDBJ databases">
        <title>Rhizophora mucronata_Transcriptome.</title>
        <authorList>
            <person name="Meera S.P."/>
            <person name="Sreeshan A."/>
            <person name="Augustine A."/>
        </authorList>
    </citation>
    <scope>NUCLEOTIDE SEQUENCE</scope>
    <source>
        <tissue evidence="2">Leaf</tissue>
    </source>
</reference>
<keyword evidence="1" id="KW-0812">Transmembrane</keyword>
<accession>A0A2P2NF02</accession>
<dbReference type="AlphaFoldDB" id="A0A2P2NF02"/>
<organism evidence="2">
    <name type="scientific">Rhizophora mucronata</name>
    <name type="common">Asiatic mangrove</name>
    <dbReference type="NCBI Taxonomy" id="61149"/>
    <lineage>
        <taxon>Eukaryota</taxon>
        <taxon>Viridiplantae</taxon>
        <taxon>Streptophyta</taxon>
        <taxon>Embryophyta</taxon>
        <taxon>Tracheophyta</taxon>
        <taxon>Spermatophyta</taxon>
        <taxon>Magnoliopsida</taxon>
        <taxon>eudicotyledons</taxon>
        <taxon>Gunneridae</taxon>
        <taxon>Pentapetalae</taxon>
        <taxon>rosids</taxon>
        <taxon>fabids</taxon>
        <taxon>Malpighiales</taxon>
        <taxon>Rhizophoraceae</taxon>
        <taxon>Rhizophora</taxon>
    </lineage>
</organism>
<keyword evidence="1" id="KW-1133">Transmembrane helix</keyword>
<evidence type="ECO:0000313" key="2">
    <source>
        <dbReference type="EMBL" id="MBX40990.1"/>
    </source>
</evidence>
<protein>
    <submittedName>
        <fullName evidence="2">Uncharacterized protein</fullName>
    </submittedName>
</protein>
<feature type="transmembrane region" description="Helical" evidence="1">
    <location>
        <begin position="20"/>
        <end position="37"/>
    </location>
</feature>
<evidence type="ECO:0000256" key="1">
    <source>
        <dbReference type="SAM" id="Phobius"/>
    </source>
</evidence>
<dbReference type="EMBL" id="GGEC01060506">
    <property type="protein sequence ID" value="MBX40990.1"/>
    <property type="molecule type" value="Transcribed_RNA"/>
</dbReference>
<keyword evidence="1" id="KW-0472">Membrane</keyword>